<dbReference type="GO" id="GO:0008168">
    <property type="term" value="F:methyltransferase activity"/>
    <property type="evidence" value="ECO:0007669"/>
    <property type="project" value="UniProtKB-KW"/>
</dbReference>
<proteinExistence type="predicted"/>
<dbReference type="PANTHER" id="PTHR43861">
    <property type="entry name" value="TRANS-ACONITATE 2-METHYLTRANSFERASE-RELATED"/>
    <property type="match status" value="1"/>
</dbReference>
<dbReference type="HOGENOM" id="CLU_069129_7_0_9"/>
<dbReference type="GO" id="GO:0032259">
    <property type="term" value="P:methylation"/>
    <property type="evidence" value="ECO:0007669"/>
    <property type="project" value="UniProtKB-KW"/>
</dbReference>
<dbReference type="RefSeq" id="WP_006905431.1">
    <property type="nucleotide sequence ID" value="NZ_GG665866.1"/>
</dbReference>
<keyword evidence="3" id="KW-0489">Methyltransferase</keyword>
<reference evidence="3" key="1">
    <citation type="submission" date="2009-04" db="EMBL/GenBank/DDBJ databases">
        <authorList>
            <person name="Weinstock G."/>
            <person name="Sodergren E."/>
            <person name="Clifton S."/>
            <person name="Fulton L."/>
            <person name="Fulton B."/>
            <person name="Courtney L."/>
            <person name="Fronick C."/>
            <person name="Harrison M."/>
            <person name="Strong C."/>
            <person name="Farmer C."/>
            <person name="Delahaunty K."/>
            <person name="Markovic C."/>
            <person name="Hall O."/>
            <person name="Minx P."/>
            <person name="Tomlinson C."/>
            <person name="Mitreva M."/>
            <person name="Nelson J."/>
            <person name="Hou S."/>
            <person name="Wollam A."/>
            <person name="Pepin K.H."/>
            <person name="Johnson M."/>
            <person name="Bhonagiri V."/>
            <person name="Nash W.E."/>
            <person name="Warren W."/>
            <person name="Chinwalla A."/>
            <person name="Mardis E.R."/>
            <person name="Wilson R.K."/>
        </authorList>
    </citation>
    <scope>NUCLEOTIDE SEQUENCE [LARGE SCALE GENOMIC DNA]</scope>
    <source>
        <strain evidence="3">DSM 14600</strain>
    </source>
</reference>
<dbReference type="Gene3D" id="3.40.50.150">
    <property type="entry name" value="Vaccinia Virus protein VP39"/>
    <property type="match status" value="1"/>
</dbReference>
<accession>C4G8U6</accession>
<evidence type="ECO:0000313" key="3">
    <source>
        <dbReference type="EMBL" id="EEP29043.1"/>
    </source>
</evidence>
<evidence type="ECO:0000259" key="2">
    <source>
        <dbReference type="Pfam" id="PF13649"/>
    </source>
</evidence>
<gene>
    <name evidence="3" type="ORF">GCWU000342_00393</name>
</gene>
<dbReference type="InterPro" id="IPR041698">
    <property type="entry name" value="Methyltransf_25"/>
</dbReference>
<name>C4G8U6_9FIRM</name>
<evidence type="ECO:0000256" key="1">
    <source>
        <dbReference type="ARBA" id="ARBA00022679"/>
    </source>
</evidence>
<organism evidence="3 4">
    <name type="scientific">Shuttleworthella satelles DSM 14600</name>
    <dbReference type="NCBI Taxonomy" id="626523"/>
    <lineage>
        <taxon>Bacteria</taxon>
        <taxon>Bacillati</taxon>
        <taxon>Bacillota</taxon>
        <taxon>Clostridia</taxon>
        <taxon>Lachnospirales</taxon>
        <taxon>Lachnospiraceae</taxon>
        <taxon>Shuttleworthella</taxon>
    </lineage>
</organism>
<keyword evidence="1" id="KW-0808">Transferase</keyword>
<keyword evidence="4" id="KW-1185">Reference proteome</keyword>
<evidence type="ECO:0000313" key="4">
    <source>
        <dbReference type="Proteomes" id="UP000003494"/>
    </source>
</evidence>
<dbReference type="SUPFAM" id="SSF53335">
    <property type="entry name" value="S-adenosyl-L-methionine-dependent methyltransferases"/>
    <property type="match status" value="1"/>
</dbReference>
<protein>
    <submittedName>
        <fullName evidence="3">Methyltransferase domain protein</fullName>
    </submittedName>
</protein>
<comment type="caution">
    <text evidence="3">The sequence shown here is derived from an EMBL/GenBank/DDBJ whole genome shotgun (WGS) entry which is preliminary data.</text>
</comment>
<dbReference type="EMBL" id="ACIP02000001">
    <property type="protein sequence ID" value="EEP29043.1"/>
    <property type="molecule type" value="Genomic_DNA"/>
</dbReference>
<sequence length="271" mass="31247">MVTAMREDHFFDEIQRKFSDVIIPSDPYSQPFAEIYDTFQAGEEELSLFLSLAMESGNKVLELCCGNGRMTIPFAQNGFDITGIDVSEDMLSILEDKKKRLPAPIAKKIHVLRQDVFSLDLKEQFDFIFLPAITLCILMDDPKKTAELFGRLEGLLTERGCFAFDIRDYEQLSEPRIRPIVLDDQICFSYERIDRMLGRAYGQFLSIKKDSIGRLQLYSAVSNKKMILEDELQRLIGRTNFQIAGKESFADGSERMKLVILKRKEETPWKQ</sequence>
<dbReference type="AlphaFoldDB" id="C4G8U6"/>
<dbReference type="Proteomes" id="UP000003494">
    <property type="component" value="Unassembled WGS sequence"/>
</dbReference>
<dbReference type="Pfam" id="PF13649">
    <property type="entry name" value="Methyltransf_25"/>
    <property type="match status" value="1"/>
</dbReference>
<dbReference type="InterPro" id="IPR029063">
    <property type="entry name" value="SAM-dependent_MTases_sf"/>
</dbReference>
<feature type="domain" description="Methyltransferase" evidence="2">
    <location>
        <begin position="60"/>
        <end position="140"/>
    </location>
</feature>
<dbReference type="STRING" id="626523.GCWU000342_00393"/>
<dbReference type="CDD" id="cd02440">
    <property type="entry name" value="AdoMet_MTases"/>
    <property type="match status" value="1"/>
</dbReference>
<dbReference type="eggNOG" id="COG2226">
    <property type="taxonomic scope" value="Bacteria"/>
</dbReference>